<proteinExistence type="predicted"/>
<name>A0ABP0KWP1_9DINO</name>
<dbReference type="EMBL" id="CAXAMN010010258">
    <property type="protein sequence ID" value="CAK9031303.1"/>
    <property type="molecule type" value="Genomic_DNA"/>
</dbReference>
<protein>
    <submittedName>
        <fullName evidence="1">Uncharacterized protein</fullName>
    </submittedName>
</protein>
<keyword evidence="2" id="KW-1185">Reference proteome</keyword>
<sequence length="641" mass="69913">MANTASGFVAEGKAYEKIVYVSKDRLQELKKKLSGKSKGSDISTEDVKGLMYPEDMDDDSLLIPVDVSGEEDGLPTSFEELVEKVGALGAVQAMIRAADHFEKNRKRFSTDQLPIPMTVGEWMTFLSAEEGVEGGEEEELEDDEGTPTYLLDICCQSASEPAEQNSDRVSWAKAWYARLDYTRTSFSFTFENDIEAPILCQPTTCQPTAIGIYAGVTISQVEIIIDPDTFNAPGAKLRIVFDAVDRAGANVGQCRYGNFAYGAHSAIVPQPWAGVGASTISLDGSMQAKIDLANFIPLLFKMGGIYHICYSDDGSFDPGHTDIVPQRIEVYGVFDHRTQCAEDETCLTYRPYHCFLRRQAYNNMEDTYGGTSSCVVDYSYEGAGFTGFPGLGSWTGPFATTHDADGKVTNDVARTCGSSGFNDYPAVFLCNANGACGAITDARDPYITPDAAHSYKRITIPPGRPDLQGPDYQAYAVAACYCPDFQRCDEFSPDFVQQVGLLYFYATKVCPNGFEATMCALDFTGAAPQHRFALRVECPSTACAYADKSRVKIVQQAATNNLAYWDPTATCSSAVHGVNSEGLQVLPMDDNPDVATMHGGLRQDYKLWNFKNSSSGLIFDPKTSGFQFRPSVLSVVSVLSV</sequence>
<evidence type="ECO:0000313" key="1">
    <source>
        <dbReference type="EMBL" id="CAK9031303.1"/>
    </source>
</evidence>
<accession>A0ABP0KWP1</accession>
<organism evidence="1 2">
    <name type="scientific">Durusdinium trenchii</name>
    <dbReference type="NCBI Taxonomy" id="1381693"/>
    <lineage>
        <taxon>Eukaryota</taxon>
        <taxon>Sar</taxon>
        <taxon>Alveolata</taxon>
        <taxon>Dinophyceae</taxon>
        <taxon>Suessiales</taxon>
        <taxon>Symbiodiniaceae</taxon>
        <taxon>Durusdinium</taxon>
    </lineage>
</organism>
<dbReference type="Proteomes" id="UP001642484">
    <property type="component" value="Unassembled WGS sequence"/>
</dbReference>
<evidence type="ECO:0000313" key="2">
    <source>
        <dbReference type="Proteomes" id="UP001642484"/>
    </source>
</evidence>
<gene>
    <name evidence="1" type="ORF">CCMP2556_LOCUS18233</name>
</gene>
<reference evidence="1 2" key="1">
    <citation type="submission" date="2024-02" db="EMBL/GenBank/DDBJ databases">
        <authorList>
            <person name="Chen Y."/>
            <person name="Shah S."/>
            <person name="Dougan E. K."/>
            <person name="Thang M."/>
            <person name="Chan C."/>
        </authorList>
    </citation>
    <scope>NUCLEOTIDE SEQUENCE [LARGE SCALE GENOMIC DNA]</scope>
</reference>
<comment type="caution">
    <text evidence="1">The sequence shown here is derived from an EMBL/GenBank/DDBJ whole genome shotgun (WGS) entry which is preliminary data.</text>
</comment>